<evidence type="ECO:0000256" key="1">
    <source>
        <dbReference type="ARBA" id="ARBA00004613"/>
    </source>
</evidence>
<dbReference type="SUPFAM" id="SSF49899">
    <property type="entry name" value="Concanavalin A-like lectins/glucanases"/>
    <property type="match status" value="2"/>
</dbReference>
<dbReference type="Pfam" id="PF13385">
    <property type="entry name" value="Laminin_G_3"/>
    <property type="match status" value="2"/>
</dbReference>
<reference evidence="4 5" key="1">
    <citation type="journal article" date="2018" name="Int. J. Syst. Evol. Microbiol.">
        <title>Pseudooceanicola lipolyticus sp. nov., a marine alphaproteobacterium, reclassification of Oceanicola flagellatus as Pseudooceanicola flagellatus comb. nov. and emended description of the genus Pseudooceanicola.</title>
        <authorList>
            <person name="Huang M.-M."/>
            <person name="Guo L.-L."/>
            <person name="Wu Y.-H."/>
            <person name="Lai Q.-L."/>
            <person name="Shao Z.-Z."/>
            <person name="Wang C.-S."/>
            <person name="Wu M."/>
            <person name="Xu X.-W."/>
        </authorList>
    </citation>
    <scope>NUCLEOTIDE SEQUENCE [LARGE SCALE GENOMIC DNA]</scope>
    <source>
        <strain evidence="4 5">157</strain>
    </source>
</reference>
<organism evidence="4 5">
    <name type="scientific">Pseudooceanicola lipolyticus</name>
    <dbReference type="NCBI Taxonomy" id="2029104"/>
    <lineage>
        <taxon>Bacteria</taxon>
        <taxon>Pseudomonadati</taxon>
        <taxon>Pseudomonadota</taxon>
        <taxon>Alphaproteobacteria</taxon>
        <taxon>Rhodobacterales</taxon>
        <taxon>Paracoccaceae</taxon>
        <taxon>Pseudooceanicola</taxon>
    </lineage>
</organism>
<dbReference type="Proteomes" id="UP000231553">
    <property type="component" value="Unassembled WGS sequence"/>
</dbReference>
<gene>
    <name evidence="4" type="ORF">CVM52_19475</name>
</gene>
<dbReference type="EMBL" id="PGTB01000123">
    <property type="protein sequence ID" value="PJE34974.1"/>
    <property type="molecule type" value="Genomic_DNA"/>
</dbReference>
<dbReference type="Gene3D" id="2.150.10.10">
    <property type="entry name" value="Serralysin-like metalloprotease, C-terminal"/>
    <property type="match status" value="3"/>
</dbReference>
<keyword evidence="5" id="KW-1185">Reference proteome</keyword>
<evidence type="ECO:0000256" key="3">
    <source>
        <dbReference type="SAM" id="MobiDB-lite"/>
    </source>
</evidence>
<dbReference type="InterPro" id="IPR018511">
    <property type="entry name" value="Hemolysin-typ_Ca-bd_CS"/>
</dbReference>
<evidence type="ECO:0008006" key="6">
    <source>
        <dbReference type="Google" id="ProtNLM"/>
    </source>
</evidence>
<name>A0A2M8IWT7_9RHOB</name>
<dbReference type="OrthoDB" id="9342475at2"/>
<feature type="compositionally biased region" description="Basic and acidic residues" evidence="3">
    <location>
        <begin position="797"/>
        <end position="823"/>
    </location>
</feature>
<dbReference type="PANTHER" id="PTHR38340:SF1">
    <property type="entry name" value="S-LAYER PROTEIN"/>
    <property type="match status" value="1"/>
</dbReference>
<dbReference type="InterPro" id="IPR013320">
    <property type="entry name" value="ConA-like_dom_sf"/>
</dbReference>
<dbReference type="SUPFAM" id="SSF51120">
    <property type="entry name" value="beta-Roll"/>
    <property type="match status" value="2"/>
</dbReference>
<dbReference type="AlphaFoldDB" id="A0A2M8IWT7"/>
<dbReference type="Pfam" id="PF00353">
    <property type="entry name" value="HemolysinCabind"/>
    <property type="match status" value="5"/>
</dbReference>
<dbReference type="Gene3D" id="2.60.120.200">
    <property type="match status" value="2"/>
</dbReference>
<dbReference type="GO" id="GO:0005576">
    <property type="term" value="C:extracellular region"/>
    <property type="evidence" value="ECO:0007669"/>
    <property type="project" value="UniProtKB-SubCell"/>
</dbReference>
<dbReference type="PANTHER" id="PTHR38340">
    <property type="entry name" value="S-LAYER PROTEIN"/>
    <property type="match status" value="1"/>
</dbReference>
<dbReference type="InterPro" id="IPR001343">
    <property type="entry name" value="Hemolysn_Ca-bd"/>
</dbReference>
<dbReference type="InterPro" id="IPR050557">
    <property type="entry name" value="RTX_toxin/Mannuronan_C5-epim"/>
</dbReference>
<comment type="caution">
    <text evidence="4">The sequence shown here is derived from an EMBL/GenBank/DDBJ whole genome shotgun (WGS) entry which is preliminary data.</text>
</comment>
<sequence length="951" mass="99997">MAAATPVFSAPRTRELTGTSGDYLDIAHKASLALANATISLSFALDRLPGDYALVSKDGNGRSAGDFTVWVKDGTLVVTQDSAGATEYLKVPDLVLEAQTTYQFALSLGKDGLMIWLNGTLVAAEPQFKQGIAANSHPLVVGGSRAWRDSDSDAAHSLFKGSIGDLRIFDKQLGEADMQALAAEVDPALAMGAGMQAAMADLAPVFGQLHHGSDTLKEILADYGVSAHGHLMQPLKMVSKGGADHELRGSKAADGLDGGGGDDVVKGGGGADVLQGGSGNDRLLGGAGNDILDGGEGEDRLFGGNGDDLLISRADGREGAIYFDPDRDEGDPLNELTDGKLYPDQPVPGDDALTGGKGADIFYFQTLINAKERYIEKHTNDDGSINWHGVAGENDKLHDHWVDTLGDDVVMDYSRAEGDRLVIEGHTTKILSVSYGDANGDGVLDHSVIALYSDQGNNGGAHNDDRLGTITVYGDLVKRSDIETTAAPAYGIVAGIADLDAALAPTAAATEGGRIKAPGGLPGAQDLGLRGKLAPVLAAVGSHAFSPEDKAPLIVDHTKAVDLKSGTIAFAFTAADIGTFQTLFSKDASGDGYGHLSAYVTEIGSLVVRIQDRDSSHYLQVDHAVRAGDSHQLALSFGADGLQLFLNGARVAYRGDIGIDLSQNTESIVIGANGWSSTPGTTDMVHSHFDGTITDFMVFDKQLSGEDIFGAAPRADFAYFDRSVQAYAFGRAQGDLVVKVPGAANQTLADDIEFIRFADMTVRVDEIQFGSGRDDAMSGRDGADILLGRDGDDDLHGHNNDDLLRGEAGDDDLRGGRGADRLDGGAGNDRLYGGEDNDVLRGGDGADQLYGEGGNDKLYGGLGDDRFYGHLWNDAGNAGRDRVYFDGEFDDYSFDTATWSDKYRGGAVVTQLTVTDSADGGADGFYEGADRLIDIDLLVFADRTVAFDDLL</sequence>
<comment type="subcellular location">
    <subcellularLocation>
        <location evidence="1">Secreted</location>
    </subcellularLocation>
</comment>
<dbReference type="PROSITE" id="PS00330">
    <property type="entry name" value="HEMOLYSIN_CALCIUM"/>
    <property type="match status" value="6"/>
</dbReference>
<feature type="region of interest" description="Disordered" evidence="3">
    <location>
        <begin position="797"/>
        <end position="828"/>
    </location>
</feature>
<dbReference type="PRINTS" id="PR00313">
    <property type="entry name" value="CABNDNGRPT"/>
</dbReference>
<evidence type="ECO:0000256" key="2">
    <source>
        <dbReference type="ARBA" id="ARBA00022525"/>
    </source>
</evidence>
<evidence type="ECO:0000313" key="5">
    <source>
        <dbReference type="Proteomes" id="UP000231553"/>
    </source>
</evidence>
<accession>A0A2M8IWT7</accession>
<dbReference type="GO" id="GO:0005509">
    <property type="term" value="F:calcium ion binding"/>
    <property type="evidence" value="ECO:0007669"/>
    <property type="project" value="InterPro"/>
</dbReference>
<evidence type="ECO:0000313" key="4">
    <source>
        <dbReference type="EMBL" id="PJE34974.1"/>
    </source>
</evidence>
<keyword evidence="2" id="KW-0964">Secreted</keyword>
<proteinExistence type="predicted"/>
<protein>
    <recommendedName>
        <fullName evidence="6">LamG-like jellyroll fold domain-containing protein</fullName>
    </recommendedName>
</protein>
<dbReference type="RefSeq" id="WP_100164098.1">
    <property type="nucleotide sequence ID" value="NZ_PGTB01000123.1"/>
</dbReference>
<dbReference type="InterPro" id="IPR011049">
    <property type="entry name" value="Serralysin-like_metalloprot_C"/>
</dbReference>